<proteinExistence type="inferred from homology"/>
<organism evidence="5">
    <name type="scientific">Xenopsylla cheopis</name>
    <name type="common">Oriental rat flea</name>
    <name type="synonym">Pulex cheopis</name>
    <dbReference type="NCBI Taxonomy" id="163159"/>
    <lineage>
        <taxon>Eukaryota</taxon>
        <taxon>Metazoa</taxon>
        <taxon>Ecdysozoa</taxon>
        <taxon>Arthropoda</taxon>
        <taxon>Hexapoda</taxon>
        <taxon>Insecta</taxon>
        <taxon>Pterygota</taxon>
        <taxon>Neoptera</taxon>
        <taxon>Endopterygota</taxon>
        <taxon>Siphonaptera</taxon>
        <taxon>Pulicidae</taxon>
        <taxon>Xenopsyllinae</taxon>
        <taxon>Xenopsylla</taxon>
    </lineage>
</organism>
<evidence type="ECO:0000313" key="5">
    <source>
        <dbReference type="EMBL" id="NOV51607.1"/>
    </source>
</evidence>
<dbReference type="Pfam" id="PF22248">
    <property type="entry name" value="ERMP1_C"/>
    <property type="match status" value="1"/>
</dbReference>
<dbReference type="Pfam" id="PF22249">
    <property type="entry name" value="ERMP1-TM"/>
    <property type="match status" value="1"/>
</dbReference>
<comment type="similarity">
    <text evidence="1">Belongs to the peptidase M28 family.</text>
</comment>
<feature type="transmembrane region" description="Helical" evidence="2">
    <location>
        <begin position="244"/>
        <end position="267"/>
    </location>
</feature>
<protein>
    <submittedName>
        <fullName evidence="5">Putative endoplasmic reticulum metallopeptidase 1 isoform x1 busckii</fullName>
    </submittedName>
</protein>
<evidence type="ECO:0000259" key="4">
    <source>
        <dbReference type="Pfam" id="PF22249"/>
    </source>
</evidence>
<name>A0A6M2E3N4_XENCH</name>
<evidence type="ECO:0000259" key="3">
    <source>
        <dbReference type="Pfam" id="PF22248"/>
    </source>
</evidence>
<keyword evidence="2" id="KW-0812">Transmembrane</keyword>
<feature type="domain" description="Endoplasmic reticulum metallopeptidase 1/1-A TM" evidence="4">
    <location>
        <begin position="44"/>
        <end position="261"/>
    </location>
</feature>
<dbReference type="EMBL" id="GIIL01007881">
    <property type="protein sequence ID" value="NOV51607.1"/>
    <property type="molecule type" value="Transcribed_RNA"/>
</dbReference>
<evidence type="ECO:0000256" key="1">
    <source>
        <dbReference type="ARBA" id="ARBA00010918"/>
    </source>
</evidence>
<feature type="transmembrane region" description="Helical" evidence="2">
    <location>
        <begin position="147"/>
        <end position="168"/>
    </location>
</feature>
<feature type="domain" description="Endoplasmic reticulum metallopeptidase 1-like C-terminal" evidence="3">
    <location>
        <begin position="276"/>
        <end position="505"/>
    </location>
</feature>
<evidence type="ECO:0000256" key="2">
    <source>
        <dbReference type="SAM" id="Phobius"/>
    </source>
</evidence>
<feature type="transmembrane region" description="Helical" evidence="2">
    <location>
        <begin position="216"/>
        <end position="237"/>
    </location>
</feature>
<feature type="transmembrane region" description="Helical" evidence="2">
    <location>
        <begin position="119"/>
        <end position="141"/>
    </location>
</feature>
<feature type="transmembrane region" description="Helical" evidence="2">
    <location>
        <begin position="85"/>
        <end position="107"/>
    </location>
</feature>
<keyword evidence="2" id="KW-1133">Transmembrane helix</keyword>
<dbReference type="InterPro" id="IPR053974">
    <property type="entry name" value="ERMP1_1-A_TM"/>
</dbReference>
<feature type="transmembrane region" description="Helical" evidence="2">
    <location>
        <begin position="180"/>
        <end position="204"/>
    </location>
</feature>
<reference evidence="5" key="1">
    <citation type="submission" date="2020-03" db="EMBL/GenBank/DDBJ databases">
        <title>Transcriptomic Profiling of the Digestive Tract of the Rat Flea, Xenopsylla cheopis, Following Blood Feeding and Infection with Yersinia pestis.</title>
        <authorList>
            <person name="Bland D.M."/>
            <person name="Martens C.A."/>
            <person name="Virtaneva K."/>
            <person name="Kanakabandi K."/>
            <person name="Long D."/>
            <person name="Rosenke R."/>
            <person name="Saturday G.A."/>
            <person name="Hoyt F.H."/>
            <person name="Bruno D.P."/>
            <person name="Ribeiro J.M.C."/>
            <person name="Hinnebusch J."/>
        </authorList>
    </citation>
    <scope>NUCLEOTIDE SEQUENCE</scope>
</reference>
<dbReference type="InterPro" id="IPR053973">
    <property type="entry name" value="ERMP1-like_C"/>
</dbReference>
<accession>A0A6M2E3N4</accession>
<keyword evidence="2" id="KW-0472">Membrane</keyword>
<dbReference type="AlphaFoldDB" id="A0A6M2E3N4"/>
<sequence>MITYTEVTGTILNVFIATCLVITIVLSLNSIANDEGMSIGNISKEFGISLLTQVGGWLVALVISAAIACILDICGRPLSWYTRPWLITGIYFLPALIVLASTSQLLLRFKKRRLTLGHFVQMQMHCLCVMLLFILLALTAASIRSAYMFFVIILFYELSAVFNLLTGYQNKGNKWIIAHMIFQLPSITFLMYLMLIGLGVLIPITGRSGPENNPELLIGILSTFFALILGGFIVPLISLLRKSMLTIFCGLGLVVVFFIIVATPLGFPYDNAATMPTPQRYWVFHSSRKLHNVDGSLRVNDSGVFMLPMDRNSPSYLKSHASWMKNVVPVGDWCKKELFCGLPFYTSRMHRQSNYSHWVPIEGPVISKEDVAKLVLVNKAVIKEGLLRYQFKVEGPSHMGVFISPYDNVNIIAWNVTNQKPNSGPLWGNRPTYFIYYSYGVEKTAFNFNIDVEHSSDSAGPKIDISVTSHLMHVDVHNSKEFSDYLKSFPSWTHVSSWISTIESFKY</sequence>
<feature type="transmembrane region" description="Helical" evidence="2">
    <location>
        <begin position="12"/>
        <end position="33"/>
    </location>
</feature>
<feature type="transmembrane region" description="Helical" evidence="2">
    <location>
        <begin position="54"/>
        <end position="73"/>
    </location>
</feature>